<protein>
    <submittedName>
        <fullName evidence="2">Uncharacterized protein</fullName>
    </submittedName>
</protein>
<evidence type="ECO:0000256" key="1">
    <source>
        <dbReference type="SAM" id="MobiDB-lite"/>
    </source>
</evidence>
<feature type="compositionally biased region" description="Basic and acidic residues" evidence="1">
    <location>
        <begin position="73"/>
        <end position="82"/>
    </location>
</feature>
<evidence type="ECO:0000313" key="2">
    <source>
        <dbReference type="EMBL" id="KAG9350672.1"/>
    </source>
</evidence>
<dbReference type="EMBL" id="JAFBMS010000007">
    <property type="protein sequence ID" value="KAG9350672.1"/>
    <property type="molecule type" value="Genomic_DNA"/>
</dbReference>
<organism evidence="2 3">
    <name type="scientific">Albula glossodonta</name>
    <name type="common">roundjaw bonefish</name>
    <dbReference type="NCBI Taxonomy" id="121402"/>
    <lineage>
        <taxon>Eukaryota</taxon>
        <taxon>Metazoa</taxon>
        <taxon>Chordata</taxon>
        <taxon>Craniata</taxon>
        <taxon>Vertebrata</taxon>
        <taxon>Euteleostomi</taxon>
        <taxon>Actinopterygii</taxon>
        <taxon>Neopterygii</taxon>
        <taxon>Teleostei</taxon>
        <taxon>Albuliformes</taxon>
        <taxon>Albulidae</taxon>
        <taxon>Albula</taxon>
    </lineage>
</organism>
<proteinExistence type="predicted"/>
<comment type="caution">
    <text evidence="2">The sequence shown here is derived from an EMBL/GenBank/DDBJ whole genome shotgun (WGS) entry which is preliminary data.</text>
</comment>
<sequence length="100" mass="10583">MAVHHVSTRILTTANRVNLKQTGAVAESAPLRSGIPPSPEEGHPWVTAGRQLGNICSPGVSYWSGYGGEGSWHRDLLNERPHSSSLHSYSPASALPNASA</sequence>
<gene>
    <name evidence="2" type="ORF">JZ751_024561</name>
</gene>
<dbReference type="Proteomes" id="UP000824540">
    <property type="component" value="Unassembled WGS sequence"/>
</dbReference>
<evidence type="ECO:0000313" key="3">
    <source>
        <dbReference type="Proteomes" id="UP000824540"/>
    </source>
</evidence>
<keyword evidence="3" id="KW-1185">Reference proteome</keyword>
<feature type="region of interest" description="Disordered" evidence="1">
    <location>
        <begin position="73"/>
        <end position="100"/>
    </location>
</feature>
<name>A0A8T2PLE2_9TELE</name>
<accession>A0A8T2PLE2</accession>
<dbReference type="AlphaFoldDB" id="A0A8T2PLE2"/>
<feature type="compositionally biased region" description="Low complexity" evidence="1">
    <location>
        <begin position="83"/>
        <end position="100"/>
    </location>
</feature>
<reference evidence="2" key="1">
    <citation type="thesis" date="2021" institute="BYU ScholarsArchive" country="Provo, UT, USA">
        <title>Applications of and Algorithms for Genome Assembly and Genomic Analyses with an Emphasis on Marine Teleosts.</title>
        <authorList>
            <person name="Pickett B.D."/>
        </authorList>
    </citation>
    <scope>NUCLEOTIDE SEQUENCE</scope>
    <source>
        <strain evidence="2">HI-2016</strain>
    </source>
</reference>